<comment type="caution">
    <text evidence="2">The sequence shown here is derived from an EMBL/GenBank/DDBJ whole genome shotgun (WGS) entry which is preliminary data.</text>
</comment>
<evidence type="ECO:0000313" key="2">
    <source>
        <dbReference type="EMBL" id="KAL0374273.1"/>
    </source>
</evidence>
<evidence type="ECO:0000256" key="1">
    <source>
        <dbReference type="SAM" id="Phobius"/>
    </source>
</evidence>
<dbReference type="AlphaFoldDB" id="A0AAW2R391"/>
<proteinExistence type="predicted"/>
<organism evidence="2">
    <name type="scientific">Sesamum radiatum</name>
    <name type="common">Black benniseed</name>
    <dbReference type="NCBI Taxonomy" id="300843"/>
    <lineage>
        <taxon>Eukaryota</taxon>
        <taxon>Viridiplantae</taxon>
        <taxon>Streptophyta</taxon>
        <taxon>Embryophyta</taxon>
        <taxon>Tracheophyta</taxon>
        <taxon>Spermatophyta</taxon>
        <taxon>Magnoliopsida</taxon>
        <taxon>eudicotyledons</taxon>
        <taxon>Gunneridae</taxon>
        <taxon>Pentapetalae</taxon>
        <taxon>asterids</taxon>
        <taxon>lamiids</taxon>
        <taxon>Lamiales</taxon>
        <taxon>Pedaliaceae</taxon>
        <taxon>Sesamum</taxon>
    </lineage>
</organism>
<reference evidence="2" key="2">
    <citation type="journal article" date="2024" name="Plant">
        <title>Genomic evolution and insights into agronomic trait innovations of Sesamum species.</title>
        <authorList>
            <person name="Miao H."/>
            <person name="Wang L."/>
            <person name="Qu L."/>
            <person name="Liu H."/>
            <person name="Sun Y."/>
            <person name="Le M."/>
            <person name="Wang Q."/>
            <person name="Wei S."/>
            <person name="Zheng Y."/>
            <person name="Lin W."/>
            <person name="Duan Y."/>
            <person name="Cao H."/>
            <person name="Xiong S."/>
            <person name="Wang X."/>
            <person name="Wei L."/>
            <person name="Li C."/>
            <person name="Ma Q."/>
            <person name="Ju M."/>
            <person name="Zhao R."/>
            <person name="Li G."/>
            <person name="Mu C."/>
            <person name="Tian Q."/>
            <person name="Mei H."/>
            <person name="Zhang T."/>
            <person name="Gao T."/>
            <person name="Zhang H."/>
        </authorList>
    </citation>
    <scope>NUCLEOTIDE SEQUENCE</scope>
    <source>
        <strain evidence="2">G02</strain>
    </source>
</reference>
<keyword evidence="1" id="KW-0812">Transmembrane</keyword>
<feature type="transmembrane region" description="Helical" evidence="1">
    <location>
        <begin position="63"/>
        <end position="86"/>
    </location>
</feature>
<gene>
    <name evidence="2" type="ORF">Sradi_3343000</name>
</gene>
<dbReference type="EMBL" id="JACGWJ010000014">
    <property type="protein sequence ID" value="KAL0374273.1"/>
    <property type="molecule type" value="Genomic_DNA"/>
</dbReference>
<keyword evidence="1" id="KW-0472">Membrane</keyword>
<reference evidence="2" key="1">
    <citation type="submission" date="2020-06" db="EMBL/GenBank/DDBJ databases">
        <authorList>
            <person name="Li T."/>
            <person name="Hu X."/>
            <person name="Zhang T."/>
            <person name="Song X."/>
            <person name="Zhang H."/>
            <person name="Dai N."/>
            <person name="Sheng W."/>
            <person name="Hou X."/>
            <person name="Wei L."/>
        </authorList>
    </citation>
    <scope>NUCLEOTIDE SEQUENCE</scope>
    <source>
        <strain evidence="2">G02</strain>
        <tissue evidence="2">Leaf</tissue>
    </source>
</reference>
<keyword evidence="1" id="KW-1133">Transmembrane helix</keyword>
<name>A0AAW2R391_SESRA</name>
<protein>
    <submittedName>
        <fullName evidence="2">Uncharacterized protein</fullName>
    </submittedName>
</protein>
<sequence length="93" mass="9644">MAVPMKDPTAGKETTAPLIRTGVGAGASEMVVATAALMEAAAMTTAAHAIFFISMVVKNCQRGLITTIADGVLPVWFLLVCVCFCCDHEKGGI</sequence>
<accession>A0AAW2R391</accession>
<feature type="transmembrane region" description="Helical" evidence="1">
    <location>
        <begin position="30"/>
        <end position="57"/>
    </location>
</feature>